<evidence type="ECO:0000313" key="5">
    <source>
        <dbReference type="EMBL" id="KAJ4753762.1"/>
    </source>
</evidence>
<dbReference type="SUPFAM" id="SSF52058">
    <property type="entry name" value="L domain-like"/>
    <property type="match status" value="1"/>
</dbReference>
<evidence type="ECO:0000256" key="2">
    <source>
        <dbReference type="ARBA" id="ARBA00022821"/>
    </source>
</evidence>
<dbReference type="EMBL" id="JAMFTS010000005">
    <property type="protein sequence ID" value="KAJ4753762.1"/>
    <property type="molecule type" value="Genomic_DNA"/>
</dbReference>
<evidence type="ECO:0000259" key="4">
    <source>
        <dbReference type="Pfam" id="PF23598"/>
    </source>
</evidence>
<evidence type="ECO:0000313" key="6">
    <source>
        <dbReference type="Proteomes" id="UP001140206"/>
    </source>
</evidence>
<dbReference type="Proteomes" id="UP001140206">
    <property type="component" value="Chromosome 5"/>
</dbReference>
<feature type="domain" description="Disease resistance protein winged helix" evidence="3">
    <location>
        <begin position="36"/>
        <end position="107"/>
    </location>
</feature>
<dbReference type="AlphaFoldDB" id="A0AAV8CH13"/>
<dbReference type="InterPro" id="IPR058922">
    <property type="entry name" value="WHD_DRP"/>
</dbReference>
<dbReference type="PANTHER" id="PTHR47186">
    <property type="entry name" value="LEUCINE-RICH REPEAT-CONTAINING PROTEIN 57"/>
    <property type="match status" value="1"/>
</dbReference>
<proteinExistence type="predicted"/>
<reference evidence="5" key="1">
    <citation type="submission" date="2022-08" db="EMBL/GenBank/DDBJ databases">
        <authorList>
            <person name="Marques A."/>
        </authorList>
    </citation>
    <scope>NUCLEOTIDE SEQUENCE</scope>
    <source>
        <strain evidence="5">RhyPub2mFocal</strain>
        <tissue evidence="5">Leaves</tissue>
    </source>
</reference>
<dbReference type="GO" id="GO:0006952">
    <property type="term" value="P:defense response"/>
    <property type="evidence" value="ECO:0007669"/>
    <property type="project" value="UniProtKB-KW"/>
</dbReference>
<dbReference type="Pfam" id="PF23559">
    <property type="entry name" value="WHD_DRP"/>
    <property type="match status" value="1"/>
</dbReference>
<gene>
    <name evidence="5" type="ORF">LUZ62_088167</name>
</gene>
<feature type="domain" description="Disease resistance R13L4/SHOC-2-like LRR" evidence="4">
    <location>
        <begin position="185"/>
        <end position="486"/>
    </location>
</feature>
<organism evidence="5 6">
    <name type="scientific">Rhynchospora pubera</name>
    <dbReference type="NCBI Taxonomy" id="906938"/>
    <lineage>
        <taxon>Eukaryota</taxon>
        <taxon>Viridiplantae</taxon>
        <taxon>Streptophyta</taxon>
        <taxon>Embryophyta</taxon>
        <taxon>Tracheophyta</taxon>
        <taxon>Spermatophyta</taxon>
        <taxon>Magnoliopsida</taxon>
        <taxon>Liliopsida</taxon>
        <taxon>Poales</taxon>
        <taxon>Cyperaceae</taxon>
        <taxon>Cyperoideae</taxon>
        <taxon>Rhynchosporeae</taxon>
        <taxon>Rhynchospora</taxon>
    </lineage>
</organism>
<keyword evidence="1" id="KW-0677">Repeat</keyword>
<keyword evidence="2" id="KW-0611">Plant defense</keyword>
<evidence type="ECO:0000259" key="3">
    <source>
        <dbReference type="Pfam" id="PF23559"/>
    </source>
</evidence>
<evidence type="ECO:0000256" key="1">
    <source>
        <dbReference type="ARBA" id="ARBA00022737"/>
    </source>
</evidence>
<dbReference type="InterPro" id="IPR055414">
    <property type="entry name" value="LRR_R13L4/SHOC2-like"/>
</dbReference>
<dbReference type="InterPro" id="IPR032675">
    <property type="entry name" value="LRR_dom_sf"/>
</dbReference>
<accession>A0AAV8CH13</accession>
<protein>
    <submittedName>
        <fullName evidence="5">NBS-LRR-like resistance protein</fullName>
    </submittedName>
</protein>
<dbReference type="PANTHER" id="PTHR47186:SF50">
    <property type="entry name" value="FBD DOMAIN-CONTAINING PROTEIN"/>
    <property type="match status" value="1"/>
</dbReference>
<dbReference type="Gene3D" id="3.80.10.10">
    <property type="entry name" value="Ribonuclease Inhibitor"/>
    <property type="match status" value="1"/>
</dbReference>
<name>A0AAV8CH13_9POAL</name>
<dbReference type="Gene3D" id="1.10.10.10">
    <property type="entry name" value="Winged helix-like DNA-binding domain superfamily/Winged helix DNA-binding domain"/>
    <property type="match status" value="1"/>
</dbReference>
<dbReference type="InterPro" id="IPR036388">
    <property type="entry name" value="WH-like_DNA-bd_sf"/>
</dbReference>
<comment type="caution">
    <text evidence="5">The sequence shown here is derived from an EMBL/GenBank/DDBJ whole genome shotgun (WGS) entry which is preliminary data.</text>
</comment>
<sequence length="512" mass="58915">MQALKDDFNGVVLASLKISYHHLRYHLKQCFGYCSIFPNGYVFERDQVVRYWMAEGLIQPEGRRRLEAVGMKYIDDLLWRSFFEKVPICDKGQIEHYRIPSLMHNLASIVSEYEFRGLQSGKRVLESNGAHQAQVRYASFIQPSDKRTLNLECIEPYSNLRALKFSHECNNGVVLLNSTPAHFFCNFMYLRVLDMSDSDLEQVPDSVGKLIHLRFLGLSYTKIKTLPEEICGLFNLQTLELKGCSQLESLPEGLQRLINLRHLDFHLDWEDISDSTEVAIPQGIGELEDLQTLSRFNVASAKGQQCNILELKDLKLRGDLCILNLEKVPTGHAKNANLQGKNFIEKLMLRWHSSALTDGLLQQQSEEVINSIRPHNGLRCLWIINYPGTKYPSWIGDASFWRLETIRISNCKISDFLSLLRHLPWLLNLRIENVHGDTMSLPEGFPSLEDLTLLNLNFLGRLTLGNEMPKLKKLYVSDCSKLQELVIHRNLYDNFERGNFLSSLRIICVPQD</sequence>
<dbReference type="Pfam" id="PF23598">
    <property type="entry name" value="LRR_14"/>
    <property type="match status" value="1"/>
</dbReference>
<keyword evidence="6" id="KW-1185">Reference proteome</keyword>